<dbReference type="EMBL" id="JACDQQ010001588">
    <property type="protein sequence ID" value="MBA0086587.1"/>
    <property type="molecule type" value="Genomic_DNA"/>
</dbReference>
<protein>
    <submittedName>
        <fullName evidence="1">Uncharacterized protein</fullName>
    </submittedName>
</protein>
<keyword evidence="2" id="KW-1185">Reference proteome</keyword>
<name>A0A7V8NSD1_9BACT</name>
<evidence type="ECO:0000313" key="1">
    <source>
        <dbReference type="EMBL" id="MBA0086587.1"/>
    </source>
</evidence>
<sequence>MSTRLKVLKGTRSALAPRLCDTCQSGVVRRGAADSDEHIYCTFIRREVRTRIVECNVYSDRSQPSLWELRQIAWVLDIDSRRQRIGFVRAKEWEKQHENEELIPSQLD</sequence>
<reference evidence="1" key="1">
    <citation type="submission" date="2020-06" db="EMBL/GenBank/DDBJ databases">
        <title>Legume-microbial interactions unlock mineral nutrients during tropical forest succession.</title>
        <authorList>
            <person name="Epihov D.Z."/>
        </authorList>
    </citation>
    <scope>NUCLEOTIDE SEQUENCE [LARGE SCALE GENOMIC DNA]</scope>
    <source>
        <strain evidence="1">Pan2503</strain>
    </source>
</reference>
<proteinExistence type="predicted"/>
<dbReference type="Proteomes" id="UP000567293">
    <property type="component" value="Unassembled WGS sequence"/>
</dbReference>
<dbReference type="AlphaFoldDB" id="A0A7V8NSD1"/>
<accession>A0A7V8NSD1</accession>
<organism evidence="1 2">
    <name type="scientific">Candidatus Acidiferrum panamense</name>
    <dbReference type="NCBI Taxonomy" id="2741543"/>
    <lineage>
        <taxon>Bacteria</taxon>
        <taxon>Pseudomonadati</taxon>
        <taxon>Acidobacteriota</taxon>
        <taxon>Terriglobia</taxon>
        <taxon>Candidatus Acidiferrales</taxon>
        <taxon>Candidatus Acidiferrum</taxon>
    </lineage>
</organism>
<gene>
    <name evidence="1" type="ORF">HRJ53_16525</name>
</gene>
<evidence type="ECO:0000313" key="2">
    <source>
        <dbReference type="Proteomes" id="UP000567293"/>
    </source>
</evidence>
<comment type="caution">
    <text evidence="1">The sequence shown here is derived from an EMBL/GenBank/DDBJ whole genome shotgun (WGS) entry which is preliminary data.</text>
</comment>